<organism evidence="8 9">
    <name type="scientific">Pseudonocardia asaccharolytica DSM 44247 = NBRC 16224</name>
    <dbReference type="NCBI Taxonomy" id="1123024"/>
    <lineage>
        <taxon>Bacteria</taxon>
        <taxon>Bacillati</taxon>
        <taxon>Actinomycetota</taxon>
        <taxon>Actinomycetes</taxon>
        <taxon>Pseudonocardiales</taxon>
        <taxon>Pseudonocardiaceae</taxon>
        <taxon>Pseudonocardia</taxon>
    </lineage>
</organism>
<dbReference type="GO" id="GO:0005524">
    <property type="term" value="F:ATP binding"/>
    <property type="evidence" value="ECO:0007669"/>
    <property type="project" value="UniProtKB-KW"/>
</dbReference>
<comment type="caution">
    <text evidence="8">The sequence shown here is derived from an EMBL/GenBank/DDBJ whole genome shotgun (WGS) entry which is preliminary data.</text>
</comment>
<dbReference type="GO" id="GO:0005886">
    <property type="term" value="C:plasma membrane"/>
    <property type="evidence" value="ECO:0007669"/>
    <property type="project" value="UniProtKB-SubCell"/>
</dbReference>
<dbReference type="InterPro" id="IPR003439">
    <property type="entry name" value="ABC_transporter-like_ATP-bd"/>
</dbReference>
<evidence type="ECO:0000259" key="7">
    <source>
        <dbReference type="Pfam" id="PF00005"/>
    </source>
</evidence>
<keyword evidence="4" id="KW-0547">Nucleotide-binding</keyword>
<reference evidence="8 9" key="1">
    <citation type="submission" date="2019-07" db="EMBL/GenBank/DDBJ databases">
        <title>Whole genome shotgun sequence of Pseudonocardia asaccharolytica NBRC 16224.</title>
        <authorList>
            <person name="Hosoyama A."/>
            <person name="Uohara A."/>
            <person name="Ohji S."/>
            <person name="Ichikawa N."/>
        </authorList>
    </citation>
    <scope>NUCLEOTIDE SEQUENCE [LARGE SCALE GENOMIC DNA]</scope>
    <source>
        <strain evidence="8 9">NBRC 16224</strain>
    </source>
</reference>
<evidence type="ECO:0000313" key="8">
    <source>
        <dbReference type="EMBL" id="GEL20446.1"/>
    </source>
</evidence>
<evidence type="ECO:0000256" key="3">
    <source>
        <dbReference type="ARBA" id="ARBA00022448"/>
    </source>
</evidence>
<dbReference type="InterPro" id="IPR050763">
    <property type="entry name" value="ABC_transporter_ATP-binding"/>
</dbReference>
<keyword evidence="5" id="KW-0067">ATP-binding</keyword>
<dbReference type="STRING" id="1123024.GCA_000423625_03207"/>
<name>A0A511D6M9_9PSEU</name>
<dbReference type="Pfam" id="PF00005">
    <property type="entry name" value="ABC_tran"/>
    <property type="match status" value="1"/>
</dbReference>
<dbReference type="InterPro" id="IPR027417">
    <property type="entry name" value="P-loop_NTPase"/>
</dbReference>
<dbReference type="GO" id="GO:0046677">
    <property type="term" value="P:response to antibiotic"/>
    <property type="evidence" value="ECO:0007669"/>
    <property type="project" value="UniProtKB-KW"/>
</dbReference>
<dbReference type="EMBL" id="BJVI01000071">
    <property type="protein sequence ID" value="GEL20446.1"/>
    <property type="molecule type" value="Genomic_DNA"/>
</dbReference>
<comment type="similarity">
    <text evidence="2">Belongs to the ABC transporter superfamily.</text>
</comment>
<keyword evidence="3" id="KW-0813">Transport</keyword>
<sequence length="140" mass="15400">MTTAVASMRNVTKRYGDVAALDEVSLDLRENQIHGLLGRNGAGKTTIMQILSGQGFETAGGVEVFGAHPRENADVLRRICFVKESQRYPDIFKVRHALAAAELLFPNWDAEFAASLTAEFGLPPNRTIKKLSRGSSPRWV</sequence>
<dbReference type="GO" id="GO:0016887">
    <property type="term" value="F:ATP hydrolysis activity"/>
    <property type="evidence" value="ECO:0007669"/>
    <property type="project" value="InterPro"/>
</dbReference>
<evidence type="ECO:0000256" key="5">
    <source>
        <dbReference type="ARBA" id="ARBA00022840"/>
    </source>
</evidence>
<evidence type="ECO:0000256" key="1">
    <source>
        <dbReference type="ARBA" id="ARBA00004202"/>
    </source>
</evidence>
<dbReference type="PANTHER" id="PTHR42711:SF5">
    <property type="entry name" value="ABC TRANSPORTER ATP-BINDING PROTEIN NATA"/>
    <property type="match status" value="1"/>
</dbReference>
<dbReference type="AlphaFoldDB" id="A0A511D6M9"/>
<accession>A0A511D6M9</accession>
<evidence type="ECO:0000256" key="6">
    <source>
        <dbReference type="ARBA" id="ARBA00023251"/>
    </source>
</evidence>
<keyword evidence="9" id="KW-1185">Reference proteome</keyword>
<evidence type="ECO:0000256" key="2">
    <source>
        <dbReference type="ARBA" id="ARBA00005417"/>
    </source>
</evidence>
<protein>
    <recommendedName>
        <fullName evidence="7">ABC transporter domain-containing protein</fullName>
    </recommendedName>
</protein>
<evidence type="ECO:0000313" key="9">
    <source>
        <dbReference type="Proteomes" id="UP000321328"/>
    </source>
</evidence>
<feature type="domain" description="ABC transporter" evidence="7">
    <location>
        <begin position="21"/>
        <end position="136"/>
    </location>
</feature>
<keyword evidence="6" id="KW-0046">Antibiotic resistance</keyword>
<gene>
    <name evidence="8" type="ORF">PA7_42830</name>
</gene>
<dbReference type="SUPFAM" id="SSF52540">
    <property type="entry name" value="P-loop containing nucleoside triphosphate hydrolases"/>
    <property type="match status" value="1"/>
</dbReference>
<dbReference type="Proteomes" id="UP000321328">
    <property type="component" value="Unassembled WGS sequence"/>
</dbReference>
<comment type="subcellular location">
    <subcellularLocation>
        <location evidence="1">Cell membrane</location>
        <topology evidence="1">Peripheral membrane protein</topology>
    </subcellularLocation>
</comment>
<evidence type="ECO:0000256" key="4">
    <source>
        <dbReference type="ARBA" id="ARBA00022741"/>
    </source>
</evidence>
<dbReference type="Gene3D" id="3.40.50.300">
    <property type="entry name" value="P-loop containing nucleotide triphosphate hydrolases"/>
    <property type="match status" value="1"/>
</dbReference>
<proteinExistence type="inferred from homology"/>
<dbReference type="PANTHER" id="PTHR42711">
    <property type="entry name" value="ABC TRANSPORTER ATP-BINDING PROTEIN"/>
    <property type="match status" value="1"/>
</dbReference>